<protein>
    <recommendedName>
        <fullName evidence="3">asparagine synthase (glutamine-hydrolyzing)</fullName>
        <ecNumber evidence="3">6.3.5.4</ecNumber>
    </recommendedName>
</protein>
<comment type="catalytic activity">
    <reaction evidence="8">
        <text>L-aspartate + L-glutamine + ATP + H2O = L-asparagine + L-glutamate + AMP + diphosphate + H(+)</text>
        <dbReference type="Rhea" id="RHEA:12228"/>
        <dbReference type="ChEBI" id="CHEBI:15377"/>
        <dbReference type="ChEBI" id="CHEBI:15378"/>
        <dbReference type="ChEBI" id="CHEBI:29985"/>
        <dbReference type="ChEBI" id="CHEBI:29991"/>
        <dbReference type="ChEBI" id="CHEBI:30616"/>
        <dbReference type="ChEBI" id="CHEBI:33019"/>
        <dbReference type="ChEBI" id="CHEBI:58048"/>
        <dbReference type="ChEBI" id="CHEBI:58359"/>
        <dbReference type="ChEBI" id="CHEBI:456215"/>
        <dbReference type="EC" id="6.3.5.4"/>
    </reaction>
</comment>
<dbReference type="InterPro" id="IPR033738">
    <property type="entry name" value="AsnB_N"/>
</dbReference>
<evidence type="ECO:0000259" key="10">
    <source>
        <dbReference type="PROSITE" id="PS51278"/>
    </source>
</evidence>
<keyword evidence="12" id="KW-1185">Reference proteome</keyword>
<dbReference type="NCBIfam" id="TIGR01536">
    <property type="entry name" value="asn_synth_AEB"/>
    <property type="match status" value="1"/>
</dbReference>
<evidence type="ECO:0000256" key="8">
    <source>
        <dbReference type="ARBA" id="ARBA00048741"/>
    </source>
</evidence>
<evidence type="ECO:0000313" key="11">
    <source>
        <dbReference type="EMBL" id="MBE9213099.1"/>
    </source>
</evidence>
<keyword evidence="7" id="KW-0315">Glutamine amidotransferase</keyword>
<dbReference type="InterPro" id="IPR014729">
    <property type="entry name" value="Rossmann-like_a/b/a_fold"/>
</dbReference>
<accession>A0A8J7F6X9</accession>
<dbReference type="InterPro" id="IPR001962">
    <property type="entry name" value="Asn_synthase"/>
</dbReference>
<dbReference type="EMBL" id="JADEWL010000025">
    <property type="protein sequence ID" value="MBE9213099.1"/>
    <property type="molecule type" value="Genomic_DNA"/>
</dbReference>
<name>A0A8J7F6X9_9CYAN</name>
<dbReference type="RefSeq" id="WP_193919669.1">
    <property type="nucleotide sequence ID" value="NZ_JADEWL010000025.1"/>
</dbReference>
<dbReference type="GO" id="GO:0006529">
    <property type="term" value="P:asparagine biosynthetic process"/>
    <property type="evidence" value="ECO:0007669"/>
    <property type="project" value="UniProtKB-KW"/>
</dbReference>
<organism evidence="11 12">
    <name type="scientific">Plectonema cf. radiosum LEGE 06105</name>
    <dbReference type="NCBI Taxonomy" id="945769"/>
    <lineage>
        <taxon>Bacteria</taxon>
        <taxon>Bacillati</taxon>
        <taxon>Cyanobacteriota</taxon>
        <taxon>Cyanophyceae</taxon>
        <taxon>Oscillatoriophycideae</taxon>
        <taxon>Oscillatoriales</taxon>
        <taxon>Microcoleaceae</taxon>
        <taxon>Plectonema</taxon>
    </lineage>
</organism>
<comment type="caution">
    <text evidence="11">The sequence shown here is derived from an EMBL/GenBank/DDBJ whole genome shotgun (WGS) entry which is preliminary data.</text>
</comment>
<comment type="similarity">
    <text evidence="2">Belongs to the asparagine synthetase family.</text>
</comment>
<dbReference type="GO" id="GO:0005524">
    <property type="term" value="F:ATP binding"/>
    <property type="evidence" value="ECO:0007669"/>
    <property type="project" value="UniProtKB-KW"/>
</dbReference>
<dbReference type="NCBIfam" id="NF033535">
    <property type="entry name" value="lass_lactam_cya"/>
    <property type="match status" value="1"/>
</dbReference>
<gene>
    <name evidence="11" type="ORF">IQ247_10505</name>
</gene>
<evidence type="ECO:0000256" key="1">
    <source>
        <dbReference type="ARBA" id="ARBA00005187"/>
    </source>
</evidence>
<dbReference type="AlphaFoldDB" id="A0A8J7F6X9"/>
<keyword evidence="5 9" id="KW-0067">ATP-binding</keyword>
<dbReference type="InterPro" id="IPR017932">
    <property type="entry name" value="GATase_2_dom"/>
</dbReference>
<proteinExistence type="inferred from homology"/>
<keyword evidence="6" id="KW-0061">Asparagine biosynthesis</keyword>
<evidence type="ECO:0000256" key="4">
    <source>
        <dbReference type="ARBA" id="ARBA00022741"/>
    </source>
</evidence>
<comment type="pathway">
    <text evidence="1">Amino-acid biosynthesis; L-asparagine biosynthesis; L-asparagine from L-aspartate (L-Gln route): step 1/1.</text>
</comment>
<keyword evidence="4 9" id="KW-0547">Nucleotide-binding</keyword>
<dbReference type="Pfam" id="PF00733">
    <property type="entry name" value="Asn_synthase"/>
    <property type="match status" value="1"/>
</dbReference>
<feature type="domain" description="Glutamine amidotransferase type-2" evidence="10">
    <location>
        <begin position="2"/>
        <end position="213"/>
    </location>
</feature>
<dbReference type="InterPro" id="IPR006426">
    <property type="entry name" value="Asn_synth_AEB"/>
</dbReference>
<sequence length="636" mass="72914">MSGIVGIYYLDGRPLDRENLTKMVDILAHRGPDGADIWVDGCVGLGHRMLWTTPESLFEKLPLINQRGDLVITADARIDNREELIAALQINNRPADKIADSELILAAYEKWGEDCPQHLLGDFAFAIWDERKQVLFCARDHMGVKPLYYYQSDKFLVLASEIKALFCLPEVPRQLNELKVAHHLTLFFEDRVNTFYKDILRLAAAHSLTVNSRRLEVKCYWKLDPKREIKLNSHREYVEAFREIFTEAVRCRLRSAFPVGSTLSGGLDSSSITCTARMLLAESGRKPLHTFSAIFPNLPPDALQWIDERYFINAVQSLGGFEFHNIHADYLNPLVKPLWQDDEPVYSPNLYIHLALYESAQSNGVRVFLDGIDGDSTISHGWARLTELIYGGKWRTLRNEMKAASELSGISQQQLLWKYGFQTPIQEPALRLWQILQQNPKSTFTFNQIINDTFSQRIGLAQNIQSLTKEVPFLNFSARQIHSSGLNAGIHQYVQELADKVTASHCLEARYPFYDKRLIEFCVALPSSQKFRQGWTRIILRQAMRDILPPQVHSRTGKGRLSFNFQDKLLKYEQKTIERVFEEANQLNKYVNLSALHTAYHRYAAHPLQTQIKVDAIAVFCAVTLSQWLNQANLNT</sequence>
<dbReference type="PANTHER" id="PTHR43284">
    <property type="entry name" value="ASPARAGINE SYNTHETASE (GLUTAMINE-HYDROLYZING)"/>
    <property type="match status" value="1"/>
</dbReference>
<dbReference type="Proteomes" id="UP000620559">
    <property type="component" value="Unassembled WGS sequence"/>
</dbReference>
<evidence type="ECO:0000256" key="6">
    <source>
        <dbReference type="ARBA" id="ARBA00022888"/>
    </source>
</evidence>
<dbReference type="Gene3D" id="3.60.20.10">
    <property type="entry name" value="Glutamine Phosphoribosylpyrophosphate, subunit 1, domain 1"/>
    <property type="match status" value="1"/>
</dbReference>
<dbReference type="PIRSF" id="PIRSF001589">
    <property type="entry name" value="Asn_synthetase_glu-h"/>
    <property type="match status" value="1"/>
</dbReference>
<evidence type="ECO:0000256" key="5">
    <source>
        <dbReference type="ARBA" id="ARBA00022840"/>
    </source>
</evidence>
<dbReference type="PROSITE" id="PS51278">
    <property type="entry name" value="GATASE_TYPE_2"/>
    <property type="match status" value="1"/>
</dbReference>
<dbReference type="InterPro" id="IPR051786">
    <property type="entry name" value="ASN_synthetase/amidase"/>
</dbReference>
<dbReference type="CDD" id="cd01991">
    <property type="entry name" value="Asn_synthase_B_C"/>
    <property type="match status" value="1"/>
</dbReference>
<reference evidence="11" key="1">
    <citation type="submission" date="2020-10" db="EMBL/GenBank/DDBJ databases">
        <authorList>
            <person name="Castelo-Branco R."/>
            <person name="Eusebio N."/>
            <person name="Adriana R."/>
            <person name="Vieira A."/>
            <person name="Brugerolle De Fraissinette N."/>
            <person name="Rezende De Castro R."/>
            <person name="Schneider M.P."/>
            <person name="Vasconcelos V."/>
            <person name="Leao P.N."/>
        </authorList>
    </citation>
    <scope>NUCLEOTIDE SEQUENCE</scope>
    <source>
        <strain evidence="11">LEGE 06105</strain>
    </source>
</reference>
<evidence type="ECO:0000256" key="2">
    <source>
        <dbReference type="ARBA" id="ARBA00005752"/>
    </source>
</evidence>
<dbReference type="EC" id="6.3.5.4" evidence="3"/>
<dbReference type="InterPro" id="IPR029055">
    <property type="entry name" value="Ntn_hydrolases_N"/>
</dbReference>
<dbReference type="Pfam" id="PF13537">
    <property type="entry name" value="GATase_7"/>
    <property type="match status" value="1"/>
</dbReference>
<dbReference type="CDD" id="cd00712">
    <property type="entry name" value="AsnB"/>
    <property type="match status" value="1"/>
</dbReference>
<feature type="binding site" evidence="9">
    <location>
        <position position="100"/>
    </location>
    <ligand>
        <name>L-glutamine</name>
        <dbReference type="ChEBI" id="CHEBI:58359"/>
    </ligand>
</feature>
<keyword evidence="6" id="KW-0028">Amino-acid biosynthesis</keyword>
<evidence type="ECO:0000256" key="7">
    <source>
        <dbReference type="ARBA" id="ARBA00022962"/>
    </source>
</evidence>
<dbReference type="GO" id="GO:0004066">
    <property type="term" value="F:asparagine synthase (glutamine-hydrolyzing) activity"/>
    <property type="evidence" value="ECO:0007669"/>
    <property type="project" value="UniProtKB-EC"/>
</dbReference>
<dbReference type="Gene3D" id="3.40.50.620">
    <property type="entry name" value="HUPs"/>
    <property type="match status" value="2"/>
</dbReference>
<evidence type="ECO:0000256" key="3">
    <source>
        <dbReference type="ARBA" id="ARBA00012737"/>
    </source>
</evidence>
<evidence type="ECO:0000256" key="9">
    <source>
        <dbReference type="PIRSR" id="PIRSR001589-2"/>
    </source>
</evidence>
<evidence type="ECO:0000313" key="12">
    <source>
        <dbReference type="Proteomes" id="UP000620559"/>
    </source>
</evidence>
<dbReference type="PANTHER" id="PTHR43284:SF1">
    <property type="entry name" value="ASPARAGINE SYNTHETASE"/>
    <property type="match status" value="1"/>
</dbReference>
<dbReference type="SUPFAM" id="SSF52402">
    <property type="entry name" value="Adenine nucleotide alpha hydrolases-like"/>
    <property type="match status" value="1"/>
</dbReference>
<dbReference type="SUPFAM" id="SSF56235">
    <property type="entry name" value="N-terminal nucleophile aminohydrolases (Ntn hydrolases)"/>
    <property type="match status" value="1"/>
</dbReference>